<dbReference type="AlphaFoldDB" id="D7G337"/>
<proteinExistence type="predicted"/>
<dbReference type="InterPro" id="IPR000323">
    <property type="entry name" value="Cu2_ascorb_mOase_N"/>
</dbReference>
<dbReference type="STRING" id="2880.D7G337"/>
<dbReference type="InterPro" id="IPR045266">
    <property type="entry name" value="DOH_DOMON"/>
</dbReference>
<protein>
    <recommendedName>
        <fullName evidence="9">DOMON domain-containing protein</fullName>
    </recommendedName>
</protein>
<gene>
    <name evidence="7" type="ORF">Esi_0494_0013</name>
</gene>
<dbReference type="CDD" id="cd09631">
    <property type="entry name" value="DOMON_DOH"/>
    <property type="match status" value="1"/>
</dbReference>
<dbReference type="InterPro" id="IPR014784">
    <property type="entry name" value="Cu2_ascorb_mOase-like_C"/>
</dbReference>
<dbReference type="Pfam" id="PF03712">
    <property type="entry name" value="Cu2_monoox_C"/>
    <property type="match status" value="1"/>
</dbReference>
<dbReference type="Pfam" id="PF01082">
    <property type="entry name" value="Cu2_monooxygen"/>
    <property type="match status" value="1"/>
</dbReference>
<feature type="signal peptide" evidence="4">
    <location>
        <begin position="1"/>
        <end position="21"/>
    </location>
</feature>
<evidence type="ECO:0000256" key="4">
    <source>
        <dbReference type="SAM" id="SignalP"/>
    </source>
</evidence>
<dbReference type="EMBL" id="FN649754">
    <property type="protein sequence ID" value="CBJ33480.1"/>
    <property type="molecule type" value="Genomic_DNA"/>
</dbReference>
<dbReference type="OrthoDB" id="193961at2759"/>
<feature type="region of interest" description="Disordered" evidence="3">
    <location>
        <begin position="260"/>
        <end position="292"/>
    </location>
</feature>
<keyword evidence="1" id="KW-1015">Disulfide bond</keyword>
<evidence type="ECO:0000256" key="1">
    <source>
        <dbReference type="ARBA" id="ARBA00023157"/>
    </source>
</evidence>
<evidence type="ECO:0000313" key="8">
    <source>
        <dbReference type="Proteomes" id="UP000002630"/>
    </source>
</evidence>
<evidence type="ECO:0000256" key="3">
    <source>
        <dbReference type="SAM" id="MobiDB-lite"/>
    </source>
</evidence>
<evidence type="ECO:0000259" key="5">
    <source>
        <dbReference type="Pfam" id="PF01082"/>
    </source>
</evidence>
<accession>D7G337</accession>
<keyword evidence="2" id="KW-0325">Glycoprotein</keyword>
<evidence type="ECO:0008006" key="9">
    <source>
        <dbReference type="Google" id="ProtNLM"/>
    </source>
</evidence>
<dbReference type="GO" id="GO:0005507">
    <property type="term" value="F:copper ion binding"/>
    <property type="evidence" value="ECO:0007669"/>
    <property type="project" value="InterPro"/>
</dbReference>
<feature type="chain" id="PRO_5003095702" description="DOMON domain-containing protein" evidence="4">
    <location>
        <begin position="22"/>
        <end position="616"/>
    </location>
</feature>
<name>D7G337_ECTSI</name>
<dbReference type="eggNOG" id="KOG3568">
    <property type="taxonomic scope" value="Eukaryota"/>
</dbReference>
<keyword evidence="4" id="KW-0732">Signal</keyword>
<dbReference type="Gene3D" id="2.60.120.230">
    <property type="match status" value="1"/>
</dbReference>
<organism evidence="7 8">
    <name type="scientific">Ectocarpus siliculosus</name>
    <name type="common">Brown alga</name>
    <name type="synonym">Conferva siliculosa</name>
    <dbReference type="NCBI Taxonomy" id="2880"/>
    <lineage>
        <taxon>Eukaryota</taxon>
        <taxon>Sar</taxon>
        <taxon>Stramenopiles</taxon>
        <taxon>Ochrophyta</taxon>
        <taxon>PX clade</taxon>
        <taxon>Phaeophyceae</taxon>
        <taxon>Ectocarpales</taxon>
        <taxon>Ectocarpaceae</taxon>
        <taxon>Ectocarpus</taxon>
    </lineage>
</organism>
<dbReference type="PANTHER" id="PTHR10157">
    <property type="entry name" value="DOPAMINE BETA HYDROXYLASE RELATED"/>
    <property type="match status" value="1"/>
</dbReference>
<dbReference type="EMBL" id="FN648701">
    <property type="protein sequence ID" value="CBJ33480.1"/>
    <property type="molecule type" value="Genomic_DNA"/>
</dbReference>
<reference evidence="7 8" key="1">
    <citation type="journal article" date="2010" name="Nature">
        <title>The Ectocarpus genome and the independent evolution of multicellularity in brown algae.</title>
        <authorList>
            <person name="Cock J.M."/>
            <person name="Sterck L."/>
            <person name="Rouze P."/>
            <person name="Scornet D."/>
            <person name="Allen A.E."/>
            <person name="Amoutzias G."/>
            <person name="Anthouard V."/>
            <person name="Artiguenave F."/>
            <person name="Aury J.M."/>
            <person name="Badger J.H."/>
            <person name="Beszteri B."/>
            <person name="Billiau K."/>
            <person name="Bonnet E."/>
            <person name="Bothwell J.H."/>
            <person name="Bowler C."/>
            <person name="Boyen C."/>
            <person name="Brownlee C."/>
            <person name="Carrano C.J."/>
            <person name="Charrier B."/>
            <person name="Cho G.Y."/>
            <person name="Coelho S.M."/>
            <person name="Collen J."/>
            <person name="Corre E."/>
            <person name="Da Silva C."/>
            <person name="Delage L."/>
            <person name="Delaroque N."/>
            <person name="Dittami S.M."/>
            <person name="Doulbeau S."/>
            <person name="Elias M."/>
            <person name="Farnham G."/>
            <person name="Gachon C.M."/>
            <person name="Gschloessl B."/>
            <person name="Heesch S."/>
            <person name="Jabbari K."/>
            <person name="Jubin C."/>
            <person name="Kawai H."/>
            <person name="Kimura K."/>
            <person name="Kloareg B."/>
            <person name="Kupper F.C."/>
            <person name="Lang D."/>
            <person name="Le Bail A."/>
            <person name="Leblanc C."/>
            <person name="Lerouge P."/>
            <person name="Lohr M."/>
            <person name="Lopez P.J."/>
            <person name="Martens C."/>
            <person name="Maumus F."/>
            <person name="Michel G."/>
            <person name="Miranda-Saavedra D."/>
            <person name="Morales J."/>
            <person name="Moreau H."/>
            <person name="Motomura T."/>
            <person name="Nagasato C."/>
            <person name="Napoli C.A."/>
            <person name="Nelson D.R."/>
            <person name="Nyvall-Collen P."/>
            <person name="Peters A.F."/>
            <person name="Pommier C."/>
            <person name="Potin P."/>
            <person name="Poulain J."/>
            <person name="Quesneville H."/>
            <person name="Read B."/>
            <person name="Rensing S.A."/>
            <person name="Ritter A."/>
            <person name="Rousvoal S."/>
            <person name="Samanta M."/>
            <person name="Samson G."/>
            <person name="Schroeder D.C."/>
            <person name="Segurens B."/>
            <person name="Strittmatter M."/>
            <person name="Tonon T."/>
            <person name="Tregear J.W."/>
            <person name="Valentin K."/>
            <person name="von Dassow P."/>
            <person name="Yamagishi T."/>
            <person name="Van de Peer Y."/>
            <person name="Wincker P."/>
        </authorList>
    </citation>
    <scope>NUCLEOTIDE SEQUENCE [LARGE SCALE GENOMIC DNA]</scope>
    <source>
        <strain evidence="8">Ec32 / CCAP1310/4</strain>
    </source>
</reference>
<dbReference type="InterPro" id="IPR024548">
    <property type="entry name" value="Cu2_monoox_C"/>
</dbReference>
<feature type="domain" description="Copper type II ascorbate-dependent monooxygenase C-terminal" evidence="6">
    <location>
        <begin position="409"/>
        <end position="532"/>
    </location>
</feature>
<dbReference type="InterPro" id="IPR008977">
    <property type="entry name" value="PHM/PNGase_F_dom_sf"/>
</dbReference>
<keyword evidence="8" id="KW-1185">Reference proteome</keyword>
<sequence length="616" mass="66479">MGQRLALSLVCGVFVLQAVAAADGFDGSSYARNVSLDTNVDIFWTVDLEAESIRVAVHAKAATGWAGVGISEMGGMEGADIHCVLRDSYWTLLSAEVGNGSLVFEAERALDTGDDQDRVFSDDSLDGTQPTRVLVAWGDSDTVGYHDENFAKGQVVMFGGSENDDAADPVVDVKTSEDVQFFDAAPKNFSIPTVRTWYEDTCITASELPDLDEYHVIAFEGLLQADTAEYVHHLVLTGFYGASDCGHACNEWLDEIFGGDDSSSSSSTSSTVEEGGEGASSSSPSGSSYPSDDSSSVSFTEYFENLNITVPTFCSNYGEQADIFLWAPGTSNLELPDDVGFLFGNESGGFNSLNIQTHYNNPDGVSGKNDSSGVRVYYTEELRPIQMGLMKLGDPFVALYDQPLPEGKSSFSFGCPGSCSETNFEEEEVTVFIHMLHMHENGQRMVTRQYRNDSDGNEVLIHTAEVEYYSVLQAGGHLVTNNETITIRKGDRFTTECMYDTSLSSVSSANVTFGLGSEQEMCIDFVFYYPDQRMPDTGACGVGACDGGVLGYSQLEADSDFNRTFGIVDTCTSSFTGDEEGNESSSSSRAAQPLLGLLWAVFIIIATPALDTIVMV</sequence>
<evidence type="ECO:0000256" key="2">
    <source>
        <dbReference type="ARBA" id="ARBA00023180"/>
    </source>
</evidence>
<dbReference type="GO" id="GO:0004500">
    <property type="term" value="F:dopamine beta-monooxygenase activity"/>
    <property type="evidence" value="ECO:0007669"/>
    <property type="project" value="InterPro"/>
</dbReference>
<dbReference type="Gene3D" id="2.60.120.310">
    <property type="entry name" value="Copper type II, ascorbate-dependent monooxygenase, N-terminal domain"/>
    <property type="match status" value="1"/>
</dbReference>
<dbReference type="InterPro" id="IPR036939">
    <property type="entry name" value="Cu2_ascorb_mOase_N_sf"/>
</dbReference>
<dbReference type="SUPFAM" id="SSF49742">
    <property type="entry name" value="PHM/PNGase F"/>
    <property type="match status" value="2"/>
</dbReference>
<dbReference type="InParanoid" id="D7G337"/>
<evidence type="ECO:0000313" key="7">
    <source>
        <dbReference type="EMBL" id="CBJ33480.1"/>
    </source>
</evidence>
<evidence type="ECO:0000259" key="6">
    <source>
        <dbReference type="Pfam" id="PF03712"/>
    </source>
</evidence>
<dbReference type="InterPro" id="IPR000945">
    <property type="entry name" value="DBH-like"/>
</dbReference>
<dbReference type="PANTHER" id="PTHR10157:SF23">
    <property type="entry name" value="MOXD1 HOMOLOG 1"/>
    <property type="match status" value="1"/>
</dbReference>
<dbReference type="Proteomes" id="UP000002630">
    <property type="component" value="Linkage Group LG29"/>
</dbReference>
<feature type="domain" description="Copper type II ascorbate-dependent monooxygenase N-terminal" evidence="5">
    <location>
        <begin position="183"/>
        <end position="364"/>
    </location>
</feature>